<sequence length="635" mass="72755">MPKERKKVLCMDAQRHAEYYGMQRTFDELYAKSKAGETFTGLMELVLSPDNIMLAYRNIKTNTGSYTTGTDKQNIGDIGRLPPAEVIGKVRKIVTGSEHGYRPKPVRRKDIPKPNGKTRPLGIPCIWDRLVHQCIKQILEPICEAKFSNNSYGFRPNRSVEHAISRTYSLLQRAHLHYVLEFDIKGFFDNVNHSKLIKQLWTLGIQDKQLLFIIKRILKAPIRMPDGSTVYPTKGTPQGGIISPLLANVVLNELDHWIDSQWTEHPVANRYGTQRIIRTSEVFDKSKGYQKMRNSNLKEMFIVRYADDFRIFCRNREDAEKTMVAVTRWITERLKLEVSPEKTRIVNVRKRYSEFLGFKIMVYRKGRKYVVKSHICDKKLQLEESKLIEQAKRIAKPAEERTQPDEIGLFDEMVLGVQNYYRIATCVSLDCRKIHRRVMTVLTNRLNTETGCQLVREGGAMTDSEKERYGASRMVRYVSGINRPIYPIALIKYKTAIGISAAVCCFSPAGRKKIHDNLEMDTTLFAYLRGHPPKDHSMEYADCRLSLLAAQKGKCAVSGELFLNPDNIVCHMKVPKEQGGQERYSNLALLHRRFLPLLADQDAAALKSICKQLTVTRKQLTKINNLRAAAKLAAI</sequence>
<dbReference type="InterPro" id="IPR030931">
    <property type="entry name" value="Group_II_RT_mat"/>
</dbReference>
<gene>
    <name evidence="2" type="primary">ltrA_2</name>
    <name evidence="2" type="ORF">ERS852411_01410</name>
</gene>
<dbReference type="InterPro" id="IPR003615">
    <property type="entry name" value="HNH_nuc"/>
</dbReference>
<dbReference type="PROSITE" id="PS50878">
    <property type="entry name" value="RT_POL"/>
    <property type="match status" value="1"/>
</dbReference>
<dbReference type="InterPro" id="IPR043502">
    <property type="entry name" value="DNA/RNA_pol_sf"/>
</dbReference>
<name>A0A174EJ34_FLAPL</name>
<evidence type="ECO:0000313" key="2">
    <source>
        <dbReference type="EMBL" id="CUO36255.1"/>
    </source>
</evidence>
<dbReference type="AlphaFoldDB" id="A0A174EJ34"/>
<accession>A0A174EJ34</accession>
<dbReference type="Pfam" id="PF00078">
    <property type="entry name" value="RVT_1"/>
    <property type="match status" value="1"/>
</dbReference>
<dbReference type="RefSeq" id="WP_021630770.1">
    <property type="nucleotide sequence ID" value="NZ_JADMOW010000052.1"/>
</dbReference>
<organism evidence="2 3">
    <name type="scientific">Flavonifractor plautii</name>
    <name type="common">Fusobacterium plautii</name>
    <dbReference type="NCBI Taxonomy" id="292800"/>
    <lineage>
        <taxon>Bacteria</taxon>
        <taxon>Bacillati</taxon>
        <taxon>Bacillota</taxon>
        <taxon>Clostridia</taxon>
        <taxon>Eubacteriales</taxon>
        <taxon>Oscillospiraceae</taxon>
        <taxon>Flavonifractor</taxon>
    </lineage>
</organism>
<dbReference type="SUPFAM" id="SSF56672">
    <property type="entry name" value="DNA/RNA polymerases"/>
    <property type="match status" value="1"/>
</dbReference>
<dbReference type="NCBIfam" id="TIGR04416">
    <property type="entry name" value="group_II_RT_mat"/>
    <property type="match status" value="1"/>
</dbReference>
<dbReference type="PANTHER" id="PTHR34047:SF8">
    <property type="entry name" value="PROTEIN YKFC"/>
    <property type="match status" value="1"/>
</dbReference>
<protein>
    <submittedName>
        <fullName evidence="2">Group II intron-encoded protein ltrA</fullName>
    </submittedName>
</protein>
<reference evidence="2 3" key="1">
    <citation type="submission" date="2015-09" db="EMBL/GenBank/DDBJ databases">
        <authorList>
            <consortium name="Pathogen Informatics"/>
        </authorList>
    </citation>
    <scope>NUCLEOTIDE SEQUENCE [LARGE SCALE GENOMIC DNA]</scope>
    <source>
        <strain evidence="2 3">2789STDY5608854</strain>
    </source>
</reference>
<evidence type="ECO:0000259" key="1">
    <source>
        <dbReference type="PROSITE" id="PS50878"/>
    </source>
</evidence>
<feature type="domain" description="Reverse transcriptase" evidence="1">
    <location>
        <begin position="92"/>
        <end position="360"/>
    </location>
</feature>
<dbReference type="Proteomes" id="UP000095746">
    <property type="component" value="Unassembled WGS sequence"/>
</dbReference>
<dbReference type="InterPro" id="IPR051083">
    <property type="entry name" value="GrpII_Intron_Splice-Mob/Def"/>
</dbReference>
<dbReference type="CDD" id="cd00085">
    <property type="entry name" value="HNHc"/>
    <property type="match status" value="1"/>
</dbReference>
<dbReference type="EMBL" id="CYZT01000079">
    <property type="protein sequence ID" value="CUO36255.1"/>
    <property type="molecule type" value="Genomic_DNA"/>
</dbReference>
<evidence type="ECO:0000313" key="3">
    <source>
        <dbReference type="Proteomes" id="UP000095746"/>
    </source>
</evidence>
<dbReference type="PANTHER" id="PTHR34047">
    <property type="entry name" value="NUCLEAR INTRON MATURASE 1, MITOCHONDRIAL-RELATED"/>
    <property type="match status" value="1"/>
</dbReference>
<dbReference type="CDD" id="cd01651">
    <property type="entry name" value="RT_G2_intron"/>
    <property type="match status" value="1"/>
</dbReference>
<dbReference type="InterPro" id="IPR000477">
    <property type="entry name" value="RT_dom"/>
</dbReference>
<proteinExistence type="predicted"/>